<keyword evidence="2" id="KW-1185">Reference proteome</keyword>
<gene>
    <name evidence="1" type="ORF">MEDL_51946</name>
</gene>
<sequence>MSVDHLLLHKTGGNSIETNDEKKRIEFNWNQSVMKDAVVKSLISLLQCLKENNVKPGKELHLLWPISYSRSEDLDIYKATQDGFIAELLTSNQEIIFQSDLDHWTQFSTCRILDPQLSNSDVGLMAYRHTLLYLKDRGKILIKMPDWLLNHFTIIGGDLIIDSLFSTEMFYKEVFFPLVTRGIISDIDRNKLLLYAVDKNNEEINQSLKNHACFPSTRKILMKPSDIILKQSSLSKLFLPGDGYFLDFSVDQETEHRTELFKKLGMLYRRLSNCLIVNRCTSVEQLSRKCVYCAMQRCKDMFEYFERHPPEMDNELLNALTKIKFLPVMIKPKNWPFQWEVRGNVEKIKHVEQNIN</sequence>
<evidence type="ECO:0000313" key="2">
    <source>
        <dbReference type="Proteomes" id="UP000683360"/>
    </source>
</evidence>
<name>A0A8S3U163_MYTED</name>
<dbReference type="PANTHER" id="PTHR46919:SF2">
    <property type="entry name" value="SACSIN"/>
    <property type="match status" value="1"/>
</dbReference>
<comment type="caution">
    <text evidence="1">The sequence shown here is derived from an EMBL/GenBank/DDBJ whole genome shotgun (WGS) entry which is preliminary data.</text>
</comment>
<organism evidence="1 2">
    <name type="scientific">Mytilus edulis</name>
    <name type="common">Blue mussel</name>
    <dbReference type="NCBI Taxonomy" id="6550"/>
    <lineage>
        <taxon>Eukaryota</taxon>
        <taxon>Metazoa</taxon>
        <taxon>Spiralia</taxon>
        <taxon>Lophotrochozoa</taxon>
        <taxon>Mollusca</taxon>
        <taxon>Bivalvia</taxon>
        <taxon>Autobranchia</taxon>
        <taxon>Pteriomorphia</taxon>
        <taxon>Mytilida</taxon>
        <taxon>Mytiloidea</taxon>
        <taxon>Mytilidae</taxon>
        <taxon>Mytilinae</taxon>
        <taxon>Mytilus</taxon>
    </lineage>
</organism>
<accession>A0A8S3U163</accession>
<dbReference type="PANTHER" id="PTHR46919">
    <property type="entry name" value="ZINC FINGER, C3HC4 TYPE (RING FINGER) FAMILY PROTEIN"/>
    <property type="match status" value="1"/>
</dbReference>
<dbReference type="AlphaFoldDB" id="A0A8S3U163"/>
<proteinExistence type="predicted"/>
<evidence type="ECO:0000313" key="1">
    <source>
        <dbReference type="EMBL" id="CAG2239591.1"/>
    </source>
</evidence>
<dbReference type="OrthoDB" id="10495193at2759"/>
<protein>
    <submittedName>
        <fullName evidence="1">Uncharacterized protein</fullName>
    </submittedName>
</protein>
<dbReference type="EMBL" id="CAJPWZ010002528">
    <property type="protein sequence ID" value="CAG2239591.1"/>
    <property type="molecule type" value="Genomic_DNA"/>
</dbReference>
<dbReference type="Proteomes" id="UP000683360">
    <property type="component" value="Unassembled WGS sequence"/>
</dbReference>
<reference evidence="1" key="1">
    <citation type="submission" date="2021-03" db="EMBL/GenBank/DDBJ databases">
        <authorList>
            <person name="Bekaert M."/>
        </authorList>
    </citation>
    <scope>NUCLEOTIDE SEQUENCE</scope>
</reference>